<reference evidence="1" key="1">
    <citation type="submission" date="2019-11" db="EMBL/GenBank/DDBJ databases">
        <title>Nori genome reveals adaptations in red seaweeds to the harsh intertidal environment.</title>
        <authorList>
            <person name="Wang D."/>
            <person name="Mao Y."/>
        </authorList>
    </citation>
    <scope>NUCLEOTIDE SEQUENCE</scope>
    <source>
        <tissue evidence="1">Gametophyte</tissue>
    </source>
</reference>
<name>A0ACC3BT69_PYRYE</name>
<evidence type="ECO:0000313" key="1">
    <source>
        <dbReference type="EMBL" id="KAK1861229.1"/>
    </source>
</evidence>
<dbReference type="EMBL" id="CM020618">
    <property type="protein sequence ID" value="KAK1861229.1"/>
    <property type="molecule type" value="Genomic_DNA"/>
</dbReference>
<proteinExistence type="predicted"/>
<dbReference type="Proteomes" id="UP000798662">
    <property type="component" value="Chromosome 1"/>
</dbReference>
<keyword evidence="2" id="KW-1185">Reference proteome</keyword>
<accession>A0ACC3BT69</accession>
<gene>
    <name evidence="1" type="ORF">I4F81_003813</name>
</gene>
<comment type="caution">
    <text evidence="1">The sequence shown here is derived from an EMBL/GenBank/DDBJ whole genome shotgun (WGS) entry which is preliminary data.</text>
</comment>
<organism evidence="1 2">
    <name type="scientific">Pyropia yezoensis</name>
    <name type="common">Susabi-nori</name>
    <name type="synonym">Porphyra yezoensis</name>
    <dbReference type="NCBI Taxonomy" id="2788"/>
    <lineage>
        <taxon>Eukaryota</taxon>
        <taxon>Rhodophyta</taxon>
        <taxon>Bangiophyceae</taxon>
        <taxon>Bangiales</taxon>
        <taxon>Bangiaceae</taxon>
        <taxon>Pyropia</taxon>
    </lineage>
</organism>
<protein>
    <submittedName>
        <fullName evidence="1">Uncharacterized protein</fullName>
    </submittedName>
</protein>
<sequence>MDAVRGPPPPFALFFFFFTMAAFVAAAPVGARSMAGAAVTRRHTCARVGPPSVTRPATLRMVASASEEESMVPDMDKRNTMNLLLAGAASSVALGCLGPYALFFVPVGSAGSGGGLVARDAAGNALAAEPYLASRPANSRELVLGLQGEATYLIVDADKAIEPFALNAVCTHLGCVVPWVAAENKFKCPCHGSQYDRNGKVIRGPAPLSLALEHVDINADGQIVLSSWKDTDFRTGDAPWWNF</sequence>
<evidence type="ECO:0000313" key="2">
    <source>
        <dbReference type="Proteomes" id="UP000798662"/>
    </source>
</evidence>